<keyword evidence="1" id="KW-0472">Membrane</keyword>
<feature type="transmembrane region" description="Helical" evidence="1">
    <location>
        <begin position="6"/>
        <end position="23"/>
    </location>
</feature>
<name>A0A9P5X2B9_9AGAR</name>
<dbReference type="EMBL" id="MU151845">
    <property type="protein sequence ID" value="KAF9441601.1"/>
    <property type="molecule type" value="Genomic_DNA"/>
</dbReference>
<evidence type="ECO:0000313" key="2">
    <source>
        <dbReference type="EMBL" id="KAF9441601.1"/>
    </source>
</evidence>
<evidence type="ECO:0000256" key="1">
    <source>
        <dbReference type="SAM" id="Phobius"/>
    </source>
</evidence>
<dbReference type="AlphaFoldDB" id="A0A9P5X2B9"/>
<gene>
    <name evidence="2" type="ORF">P691DRAFT_812349</name>
</gene>
<dbReference type="Proteomes" id="UP000807342">
    <property type="component" value="Unassembled WGS sequence"/>
</dbReference>
<feature type="transmembrane region" description="Helical" evidence="1">
    <location>
        <begin position="72"/>
        <end position="91"/>
    </location>
</feature>
<keyword evidence="1" id="KW-1133">Transmembrane helix</keyword>
<protein>
    <submittedName>
        <fullName evidence="2">Uncharacterized protein</fullName>
    </submittedName>
</protein>
<accession>A0A9P5X2B9</accession>
<sequence>MGEIGSLLAIYFSIIMGMAIWAIKKKYPALDKPNRLLMKIRLDTITYFCNNCLIAAISFVICLTSVTQATVPLRIGSVLASILASTMILDLKDYGNRTFSFSQDLAATDPMSELSTLRFAARESSQTDE</sequence>
<evidence type="ECO:0000313" key="3">
    <source>
        <dbReference type="Proteomes" id="UP000807342"/>
    </source>
</evidence>
<keyword evidence="1" id="KW-0812">Transmembrane</keyword>
<keyword evidence="3" id="KW-1185">Reference proteome</keyword>
<comment type="caution">
    <text evidence="2">The sequence shown here is derived from an EMBL/GenBank/DDBJ whole genome shotgun (WGS) entry which is preliminary data.</text>
</comment>
<reference evidence="2" key="1">
    <citation type="submission" date="2020-11" db="EMBL/GenBank/DDBJ databases">
        <authorList>
            <consortium name="DOE Joint Genome Institute"/>
            <person name="Ahrendt S."/>
            <person name="Riley R."/>
            <person name="Andreopoulos W."/>
            <person name="Labutti K."/>
            <person name="Pangilinan J."/>
            <person name="Ruiz-Duenas F.J."/>
            <person name="Barrasa J.M."/>
            <person name="Sanchez-Garcia M."/>
            <person name="Camarero S."/>
            <person name="Miyauchi S."/>
            <person name="Serrano A."/>
            <person name="Linde D."/>
            <person name="Babiker R."/>
            <person name="Drula E."/>
            <person name="Ayuso-Fernandez I."/>
            <person name="Pacheco R."/>
            <person name="Padilla G."/>
            <person name="Ferreira P."/>
            <person name="Barriuso J."/>
            <person name="Kellner H."/>
            <person name="Castanera R."/>
            <person name="Alfaro M."/>
            <person name="Ramirez L."/>
            <person name="Pisabarro A.G."/>
            <person name="Kuo A."/>
            <person name="Tritt A."/>
            <person name="Lipzen A."/>
            <person name="He G."/>
            <person name="Yan M."/>
            <person name="Ng V."/>
            <person name="Cullen D."/>
            <person name="Martin F."/>
            <person name="Rosso M.-N."/>
            <person name="Henrissat B."/>
            <person name="Hibbett D."/>
            <person name="Martinez A.T."/>
            <person name="Grigoriev I.V."/>
        </authorList>
    </citation>
    <scope>NUCLEOTIDE SEQUENCE</scope>
    <source>
        <strain evidence="2">MF-IS2</strain>
    </source>
</reference>
<feature type="transmembrane region" description="Helical" evidence="1">
    <location>
        <begin position="44"/>
        <end position="66"/>
    </location>
</feature>
<organism evidence="2 3">
    <name type="scientific">Macrolepiota fuliginosa MF-IS2</name>
    <dbReference type="NCBI Taxonomy" id="1400762"/>
    <lineage>
        <taxon>Eukaryota</taxon>
        <taxon>Fungi</taxon>
        <taxon>Dikarya</taxon>
        <taxon>Basidiomycota</taxon>
        <taxon>Agaricomycotina</taxon>
        <taxon>Agaricomycetes</taxon>
        <taxon>Agaricomycetidae</taxon>
        <taxon>Agaricales</taxon>
        <taxon>Agaricineae</taxon>
        <taxon>Agaricaceae</taxon>
        <taxon>Macrolepiota</taxon>
    </lineage>
</organism>
<proteinExistence type="predicted"/>